<evidence type="ECO:0000313" key="2">
    <source>
        <dbReference type="EMBL" id="TFK95248.1"/>
    </source>
</evidence>
<accession>A0A5C3Q4X5</accession>
<proteinExistence type="predicted"/>
<organism evidence="2 3">
    <name type="scientific">Pterulicium gracile</name>
    <dbReference type="NCBI Taxonomy" id="1884261"/>
    <lineage>
        <taxon>Eukaryota</taxon>
        <taxon>Fungi</taxon>
        <taxon>Dikarya</taxon>
        <taxon>Basidiomycota</taxon>
        <taxon>Agaricomycotina</taxon>
        <taxon>Agaricomycetes</taxon>
        <taxon>Agaricomycetidae</taxon>
        <taxon>Agaricales</taxon>
        <taxon>Pleurotineae</taxon>
        <taxon>Pterulaceae</taxon>
        <taxon>Pterulicium</taxon>
    </lineage>
</organism>
<protein>
    <submittedName>
        <fullName evidence="2">Uncharacterized protein</fullName>
    </submittedName>
</protein>
<dbReference type="Proteomes" id="UP000305067">
    <property type="component" value="Unassembled WGS sequence"/>
</dbReference>
<name>A0A5C3Q4X5_9AGAR</name>
<keyword evidence="1" id="KW-0812">Transmembrane</keyword>
<reference evidence="2 3" key="1">
    <citation type="journal article" date="2019" name="Nat. Ecol. Evol.">
        <title>Megaphylogeny resolves global patterns of mushroom evolution.</title>
        <authorList>
            <person name="Varga T."/>
            <person name="Krizsan K."/>
            <person name="Foldi C."/>
            <person name="Dima B."/>
            <person name="Sanchez-Garcia M."/>
            <person name="Sanchez-Ramirez S."/>
            <person name="Szollosi G.J."/>
            <person name="Szarkandi J.G."/>
            <person name="Papp V."/>
            <person name="Albert L."/>
            <person name="Andreopoulos W."/>
            <person name="Angelini C."/>
            <person name="Antonin V."/>
            <person name="Barry K.W."/>
            <person name="Bougher N.L."/>
            <person name="Buchanan P."/>
            <person name="Buyck B."/>
            <person name="Bense V."/>
            <person name="Catcheside P."/>
            <person name="Chovatia M."/>
            <person name="Cooper J."/>
            <person name="Damon W."/>
            <person name="Desjardin D."/>
            <person name="Finy P."/>
            <person name="Geml J."/>
            <person name="Haridas S."/>
            <person name="Hughes K."/>
            <person name="Justo A."/>
            <person name="Karasinski D."/>
            <person name="Kautmanova I."/>
            <person name="Kiss B."/>
            <person name="Kocsube S."/>
            <person name="Kotiranta H."/>
            <person name="LaButti K.M."/>
            <person name="Lechner B.E."/>
            <person name="Liimatainen K."/>
            <person name="Lipzen A."/>
            <person name="Lukacs Z."/>
            <person name="Mihaltcheva S."/>
            <person name="Morgado L.N."/>
            <person name="Niskanen T."/>
            <person name="Noordeloos M.E."/>
            <person name="Ohm R.A."/>
            <person name="Ortiz-Santana B."/>
            <person name="Ovrebo C."/>
            <person name="Racz N."/>
            <person name="Riley R."/>
            <person name="Savchenko A."/>
            <person name="Shiryaev A."/>
            <person name="Soop K."/>
            <person name="Spirin V."/>
            <person name="Szebenyi C."/>
            <person name="Tomsovsky M."/>
            <person name="Tulloss R.E."/>
            <person name="Uehling J."/>
            <person name="Grigoriev I.V."/>
            <person name="Vagvolgyi C."/>
            <person name="Papp T."/>
            <person name="Martin F.M."/>
            <person name="Miettinen O."/>
            <person name="Hibbett D.S."/>
            <person name="Nagy L.G."/>
        </authorList>
    </citation>
    <scope>NUCLEOTIDE SEQUENCE [LARGE SCALE GENOMIC DNA]</scope>
    <source>
        <strain evidence="2 3">CBS 309.79</strain>
    </source>
</reference>
<evidence type="ECO:0000313" key="3">
    <source>
        <dbReference type="Proteomes" id="UP000305067"/>
    </source>
</evidence>
<keyword evidence="3" id="KW-1185">Reference proteome</keyword>
<feature type="transmembrane region" description="Helical" evidence="1">
    <location>
        <begin position="33"/>
        <end position="54"/>
    </location>
</feature>
<dbReference type="AlphaFoldDB" id="A0A5C3Q4X5"/>
<keyword evidence="1" id="KW-0472">Membrane</keyword>
<evidence type="ECO:0000256" key="1">
    <source>
        <dbReference type="SAM" id="Phobius"/>
    </source>
</evidence>
<keyword evidence="1" id="KW-1133">Transmembrane helix</keyword>
<dbReference type="EMBL" id="ML178899">
    <property type="protein sequence ID" value="TFK95248.1"/>
    <property type="molecule type" value="Genomic_DNA"/>
</dbReference>
<gene>
    <name evidence="2" type="ORF">BDV98DRAFT_578057</name>
</gene>
<sequence length="121" mass="13812">MGRTLIGDWARLPENPEELLAGVAQLLESSLHLLLAFIRNVALVIVTLVLRILLPKRDLRTCLDHRLRIILLLIDKLLQHSGKILENAVFVNSFDTVDSERTSKGWSLPVIFNNHVEWKVE</sequence>